<dbReference type="NCBIfam" id="TIGR01510">
    <property type="entry name" value="coaD_prev_kdtB"/>
    <property type="match status" value="1"/>
</dbReference>
<keyword evidence="2 9" id="KW-0808">Transferase</keyword>
<protein>
    <recommendedName>
        <fullName evidence="9">Phosphopantetheine adenylyltransferase</fullName>
        <ecNumber evidence="9">2.7.7.3</ecNumber>
    </recommendedName>
    <alternativeName>
        <fullName evidence="9">Dephospho-CoA pyrophosphorylase</fullName>
    </alternativeName>
    <alternativeName>
        <fullName evidence="9">Pantetheine-phosphate adenylyltransferase</fullName>
        <shortName evidence="9">PPAT</shortName>
    </alternativeName>
</protein>
<dbReference type="Proteomes" id="UP000198858">
    <property type="component" value="Chromosome I"/>
</dbReference>
<feature type="binding site" evidence="9">
    <location>
        <begin position="88"/>
        <end position="90"/>
    </location>
    <ligand>
        <name>ATP</name>
        <dbReference type="ChEBI" id="CHEBI:30616"/>
    </ligand>
</feature>
<dbReference type="GO" id="GO:0005737">
    <property type="term" value="C:cytoplasm"/>
    <property type="evidence" value="ECO:0007669"/>
    <property type="project" value="UniProtKB-SubCell"/>
</dbReference>
<evidence type="ECO:0000313" key="11">
    <source>
        <dbReference type="EMBL" id="SDS10850.1"/>
    </source>
</evidence>
<proteinExistence type="inferred from homology"/>
<evidence type="ECO:0000259" key="10">
    <source>
        <dbReference type="Pfam" id="PF01467"/>
    </source>
</evidence>
<dbReference type="AlphaFoldDB" id="A0A1H1PIE4"/>
<comment type="subcellular location">
    <subcellularLocation>
        <location evidence="9">Cytoplasm</location>
    </subcellularLocation>
</comment>
<comment type="cofactor">
    <cofactor evidence="9">
        <name>Mg(2+)</name>
        <dbReference type="ChEBI" id="CHEBI:18420"/>
    </cofactor>
</comment>
<keyword evidence="5 9" id="KW-0067">ATP-binding</keyword>
<feature type="binding site" evidence="9">
    <location>
        <position position="87"/>
    </location>
    <ligand>
        <name>substrate</name>
    </ligand>
</feature>
<evidence type="ECO:0000256" key="8">
    <source>
        <dbReference type="ARBA" id="ARBA00029346"/>
    </source>
</evidence>
<reference evidence="11 12" key="1">
    <citation type="submission" date="2016-10" db="EMBL/GenBank/DDBJ databases">
        <authorList>
            <person name="Varghese N."/>
            <person name="Submissions S."/>
        </authorList>
    </citation>
    <scope>NUCLEOTIDE SEQUENCE [LARGE SCALE GENOMIC DNA]</scope>
    <source>
        <strain evidence="11 12">Mar_2010_102</strain>
    </source>
</reference>
<organism evidence="11 12">
    <name type="scientific">Christiangramia echinicola</name>
    <dbReference type="NCBI Taxonomy" id="279359"/>
    <lineage>
        <taxon>Bacteria</taxon>
        <taxon>Pseudomonadati</taxon>
        <taxon>Bacteroidota</taxon>
        <taxon>Flavobacteriia</taxon>
        <taxon>Flavobacteriales</taxon>
        <taxon>Flavobacteriaceae</taxon>
        <taxon>Christiangramia</taxon>
    </lineage>
</organism>
<keyword evidence="7 9" id="KW-0173">Coenzyme A biosynthesis</keyword>
<comment type="function">
    <text evidence="9">Reversibly transfers an adenylyl group from ATP to 4'-phosphopantetheine, yielding dephospho-CoA (dPCoA) and pyrophosphate.</text>
</comment>
<dbReference type="GO" id="GO:0004595">
    <property type="term" value="F:pantetheine-phosphate adenylyltransferase activity"/>
    <property type="evidence" value="ECO:0007669"/>
    <property type="project" value="UniProtKB-UniRule"/>
</dbReference>
<keyword evidence="4 9" id="KW-0547">Nucleotide-binding</keyword>
<dbReference type="NCBIfam" id="TIGR00125">
    <property type="entry name" value="cyt_tran_rel"/>
    <property type="match status" value="1"/>
</dbReference>
<feature type="binding site" evidence="9">
    <location>
        <begin position="9"/>
        <end position="10"/>
    </location>
    <ligand>
        <name>ATP</name>
        <dbReference type="ChEBI" id="CHEBI:30616"/>
    </ligand>
</feature>
<feature type="binding site" evidence="9">
    <location>
        <position position="73"/>
    </location>
    <ligand>
        <name>substrate</name>
    </ligand>
</feature>
<dbReference type="EMBL" id="LT629745">
    <property type="protein sequence ID" value="SDS10850.1"/>
    <property type="molecule type" value="Genomic_DNA"/>
</dbReference>
<sequence length="151" mass="17108">MKKAVFPGSFDPLTLGHTDIIDRALPLFDEIILAIGTNSSKKYMFSLEDRLHFLKETYKNEPKIKVETYKGLTVDFCKSKEAGFILRGLRNGQDLEFEKAIGQTNYKMSGIDSIFLLSSSGKAHISSTVVRDVMHHDGNYEFMVPDVVRKK</sequence>
<dbReference type="EC" id="2.7.7.3" evidence="9"/>
<evidence type="ECO:0000256" key="1">
    <source>
        <dbReference type="ARBA" id="ARBA00022490"/>
    </source>
</evidence>
<dbReference type="PRINTS" id="PR01020">
    <property type="entry name" value="LPSBIOSNTHSS"/>
</dbReference>
<dbReference type="PANTHER" id="PTHR21342:SF1">
    <property type="entry name" value="PHOSPHOPANTETHEINE ADENYLYLTRANSFERASE"/>
    <property type="match status" value="1"/>
</dbReference>
<feature type="domain" description="Cytidyltransferase-like" evidence="10">
    <location>
        <begin position="5"/>
        <end position="132"/>
    </location>
</feature>
<dbReference type="InterPro" id="IPR001980">
    <property type="entry name" value="PPAT"/>
</dbReference>
<dbReference type="HAMAP" id="MF_00151">
    <property type="entry name" value="PPAT_bact"/>
    <property type="match status" value="1"/>
</dbReference>
<evidence type="ECO:0000256" key="4">
    <source>
        <dbReference type="ARBA" id="ARBA00022741"/>
    </source>
</evidence>
<evidence type="ECO:0000256" key="6">
    <source>
        <dbReference type="ARBA" id="ARBA00022842"/>
    </source>
</evidence>
<dbReference type="RefSeq" id="WP_089663998.1">
    <property type="nucleotide sequence ID" value="NZ_LT629745.1"/>
</dbReference>
<feature type="binding site" evidence="9">
    <location>
        <position position="41"/>
    </location>
    <ligand>
        <name>substrate</name>
    </ligand>
</feature>
<keyword evidence="3 9" id="KW-0548">Nucleotidyltransferase</keyword>
<evidence type="ECO:0000256" key="9">
    <source>
        <dbReference type="HAMAP-Rule" id="MF_00151"/>
    </source>
</evidence>
<comment type="subunit">
    <text evidence="9">Homohexamer.</text>
</comment>
<feature type="binding site" evidence="9">
    <location>
        <position position="98"/>
    </location>
    <ligand>
        <name>ATP</name>
        <dbReference type="ChEBI" id="CHEBI:30616"/>
    </ligand>
</feature>
<dbReference type="Gene3D" id="3.40.50.620">
    <property type="entry name" value="HUPs"/>
    <property type="match status" value="1"/>
</dbReference>
<dbReference type="GO" id="GO:0005524">
    <property type="term" value="F:ATP binding"/>
    <property type="evidence" value="ECO:0007669"/>
    <property type="project" value="UniProtKB-KW"/>
</dbReference>
<dbReference type="PANTHER" id="PTHR21342">
    <property type="entry name" value="PHOSPHOPANTETHEINE ADENYLYLTRANSFERASE"/>
    <property type="match status" value="1"/>
</dbReference>
<accession>A0A1H1PIE4</accession>
<dbReference type="UniPathway" id="UPA00241">
    <property type="reaction ID" value="UER00355"/>
</dbReference>
<comment type="similarity">
    <text evidence="9">Belongs to the bacterial CoaD family.</text>
</comment>
<feature type="site" description="Transition state stabilizer" evidence="9">
    <location>
        <position position="17"/>
    </location>
</feature>
<feature type="binding site" evidence="9">
    <location>
        <position position="17"/>
    </location>
    <ligand>
        <name>ATP</name>
        <dbReference type="ChEBI" id="CHEBI:30616"/>
    </ligand>
</feature>
<evidence type="ECO:0000256" key="3">
    <source>
        <dbReference type="ARBA" id="ARBA00022695"/>
    </source>
</evidence>
<gene>
    <name evidence="9" type="primary">coaD</name>
    <name evidence="11" type="ORF">SAMN04488552_2124</name>
</gene>
<dbReference type="InterPro" id="IPR014729">
    <property type="entry name" value="Rossmann-like_a/b/a_fold"/>
</dbReference>
<dbReference type="GO" id="GO:0015937">
    <property type="term" value="P:coenzyme A biosynthetic process"/>
    <property type="evidence" value="ECO:0007669"/>
    <property type="project" value="UniProtKB-UniRule"/>
</dbReference>
<keyword evidence="6 9" id="KW-0460">Magnesium</keyword>
<evidence type="ECO:0000256" key="2">
    <source>
        <dbReference type="ARBA" id="ARBA00022679"/>
    </source>
</evidence>
<comment type="catalytic activity">
    <reaction evidence="8 9">
        <text>(R)-4'-phosphopantetheine + ATP + H(+) = 3'-dephospho-CoA + diphosphate</text>
        <dbReference type="Rhea" id="RHEA:19801"/>
        <dbReference type="ChEBI" id="CHEBI:15378"/>
        <dbReference type="ChEBI" id="CHEBI:30616"/>
        <dbReference type="ChEBI" id="CHEBI:33019"/>
        <dbReference type="ChEBI" id="CHEBI:57328"/>
        <dbReference type="ChEBI" id="CHEBI:61723"/>
        <dbReference type="EC" id="2.7.7.3"/>
    </reaction>
</comment>
<evidence type="ECO:0000313" key="12">
    <source>
        <dbReference type="Proteomes" id="UP000198858"/>
    </source>
</evidence>
<keyword evidence="12" id="KW-1185">Reference proteome</keyword>
<comment type="pathway">
    <text evidence="9">Cofactor biosynthesis; coenzyme A biosynthesis; CoA from (R)-pantothenate: step 4/5.</text>
</comment>
<evidence type="ECO:0000256" key="7">
    <source>
        <dbReference type="ARBA" id="ARBA00022993"/>
    </source>
</evidence>
<dbReference type="STRING" id="1250231.SAMN04488552_2124"/>
<keyword evidence="1 9" id="KW-0963">Cytoplasm</keyword>
<evidence type="ECO:0000256" key="5">
    <source>
        <dbReference type="ARBA" id="ARBA00022840"/>
    </source>
</evidence>
<dbReference type="SUPFAM" id="SSF52374">
    <property type="entry name" value="Nucleotidylyl transferase"/>
    <property type="match status" value="1"/>
</dbReference>
<dbReference type="InterPro" id="IPR004821">
    <property type="entry name" value="Cyt_trans-like"/>
</dbReference>
<name>A0A1H1PIE4_9FLAO</name>
<feature type="binding site" evidence="9">
    <location>
        <begin position="122"/>
        <end position="128"/>
    </location>
    <ligand>
        <name>ATP</name>
        <dbReference type="ChEBI" id="CHEBI:30616"/>
    </ligand>
</feature>
<dbReference type="Pfam" id="PF01467">
    <property type="entry name" value="CTP_transf_like"/>
    <property type="match status" value="1"/>
</dbReference>
<feature type="binding site" evidence="9">
    <location>
        <position position="9"/>
    </location>
    <ligand>
        <name>substrate</name>
    </ligand>
</feature>